<evidence type="ECO:0000256" key="2">
    <source>
        <dbReference type="ARBA" id="ARBA00007815"/>
    </source>
</evidence>
<evidence type="ECO:0000256" key="6">
    <source>
        <dbReference type="SAM" id="MobiDB-lite"/>
    </source>
</evidence>
<organism evidence="9 10">
    <name type="scientific">Prototheca wickerhamii</name>
    <dbReference type="NCBI Taxonomy" id="3111"/>
    <lineage>
        <taxon>Eukaryota</taxon>
        <taxon>Viridiplantae</taxon>
        <taxon>Chlorophyta</taxon>
        <taxon>core chlorophytes</taxon>
        <taxon>Trebouxiophyceae</taxon>
        <taxon>Chlorellales</taxon>
        <taxon>Chlorellaceae</taxon>
        <taxon>Prototheca</taxon>
    </lineage>
</organism>
<protein>
    <submittedName>
        <fullName evidence="9">Uncharacterized protein</fullName>
    </submittedName>
</protein>
<comment type="caution">
    <text evidence="9">The sequence shown here is derived from an EMBL/GenBank/DDBJ whole genome shotgun (WGS) entry which is preliminary data.</text>
</comment>
<gene>
    <name evidence="9" type="ORF">QBZ16_001397</name>
</gene>
<evidence type="ECO:0000259" key="7">
    <source>
        <dbReference type="Pfam" id="PF01336"/>
    </source>
</evidence>
<evidence type="ECO:0000256" key="1">
    <source>
        <dbReference type="ARBA" id="ARBA00004123"/>
    </source>
</evidence>
<dbReference type="CDD" id="cd04478">
    <property type="entry name" value="RPA2_DBD_D"/>
    <property type="match status" value="1"/>
</dbReference>
<dbReference type="PANTHER" id="PTHR13989">
    <property type="entry name" value="REPLICATION PROTEIN A-RELATED"/>
    <property type="match status" value="1"/>
</dbReference>
<dbReference type="GO" id="GO:0003697">
    <property type="term" value="F:single-stranded DNA binding"/>
    <property type="evidence" value="ECO:0007669"/>
    <property type="project" value="TreeGrafter"/>
</dbReference>
<comment type="similarity">
    <text evidence="2">Belongs to the replication factor A protein 2 family.</text>
</comment>
<keyword evidence="5" id="KW-0539">Nucleus</keyword>
<dbReference type="GO" id="GO:0006260">
    <property type="term" value="P:DNA replication"/>
    <property type="evidence" value="ECO:0007669"/>
    <property type="project" value="UniProtKB-KW"/>
</dbReference>
<sequence>MTTFYGGPGAGYEAGASQFAGGGFMPRSRATYDNRNQTLRALTIKQLHDAQSASGDDQLSIDGRDVSNVTVVGKITAVEDQNLVSVYTIDDGTGTIQAKYWIPEQDDGMERQLRAEWQVGVYVRAHGHVNTFNRERMLVAFNLRRITDLNEVTYHGLQVVFQHLYLTRGAPAPGAQAAAGARRRPRRAPSPTPRASRPLGTSKGEAGVSVHDVQAASGGRYAPAQLREVIEQLQDQGRCYSTTDDEHFRAVE</sequence>
<dbReference type="EMBL" id="JASFZW010000012">
    <property type="protein sequence ID" value="KAK2076061.1"/>
    <property type="molecule type" value="Genomic_DNA"/>
</dbReference>
<feature type="region of interest" description="Disordered" evidence="6">
    <location>
        <begin position="173"/>
        <end position="214"/>
    </location>
</feature>
<name>A0AAD9IEK6_PROWI</name>
<dbReference type="Gene3D" id="1.10.10.10">
    <property type="entry name" value="Winged helix-like DNA-binding domain superfamily/Winged helix DNA-binding domain"/>
    <property type="match status" value="1"/>
</dbReference>
<evidence type="ECO:0000259" key="8">
    <source>
        <dbReference type="Pfam" id="PF08784"/>
    </source>
</evidence>
<dbReference type="InterPro" id="IPR014892">
    <property type="entry name" value="RPA_C"/>
</dbReference>
<dbReference type="InterPro" id="IPR004365">
    <property type="entry name" value="NA-bd_OB_tRNA"/>
</dbReference>
<dbReference type="Proteomes" id="UP001255856">
    <property type="component" value="Unassembled WGS sequence"/>
</dbReference>
<evidence type="ECO:0000256" key="5">
    <source>
        <dbReference type="ARBA" id="ARBA00023242"/>
    </source>
</evidence>
<evidence type="ECO:0000256" key="4">
    <source>
        <dbReference type="ARBA" id="ARBA00023125"/>
    </source>
</evidence>
<proteinExistence type="inferred from homology"/>
<dbReference type="InterPro" id="IPR040260">
    <property type="entry name" value="RFA2-like"/>
</dbReference>
<dbReference type="InterPro" id="IPR012340">
    <property type="entry name" value="NA-bd_OB-fold"/>
</dbReference>
<keyword evidence="4" id="KW-0238">DNA-binding</keyword>
<evidence type="ECO:0000313" key="9">
    <source>
        <dbReference type="EMBL" id="KAK2076061.1"/>
    </source>
</evidence>
<dbReference type="AlphaFoldDB" id="A0AAD9IEK6"/>
<dbReference type="PIRSF" id="PIRSF036949">
    <property type="entry name" value="RPA32"/>
    <property type="match status" value="1"/>
</dbReference>
<reference evidence="9" key="1">
    <citation type="submission" date="2021-01" db="EMBL/GenBank/DDBJ databases">
        <authorList>
            <person name="Eckstrom K.M.E."/>
        </authorList>
    </citation>
    <scope>NUCLEOTIDE SEQUENCE</scope>
    <source>
        <strain evidence="9">UVCC 0001</strain>
    </source>
</reference>
<feature type="domain" description="Replication protein A C-terminal" evidence="8">
    <location>
        <begin position="203"/>
        <end position="246"/>
    </location>
</feature>
<dbReference type="InterPro" id="IPR036388">
    <property type="entry name" value="WH-like_DNA-bd_sf"/>
</dbReference>
<dbReference type="SUPFAM" id="SSF50249">
    <property type="entry name" value="Nucleic acid-binding proteins"/>
    <property type="match status" value="1"/>
</dbReference>
<keyword evidence="3" id="KW-0235">DNA replication</keyword>
<dbReference type="GO" id="GO:0000724">
    <property type="term" value="P:double-strand break repair via homologous recombination"/>
    <property type="evidence" value="ECO:0007669"/>
    <property type="project" value="TreeGrafter"/>
</dbReference>
<accession>A0AAD9IEK6</accession>
<dbReference type="GO" id="GO:0035861">
    <property type="term" value="C:site of double-strand break"/>
    <property type="evidence" value="ECO:0007669"/>
    <property type="project" value="TreeGrafter"/>
</dbReference>
<dbReference type="InterPro" id="IPR014646">
    <property type="entry name" value="Rfa2/RPA32"/>
</dbReference>
<keyword evidence="10" id="KW-1185">Reference proteome</keyword>
<dbReference type="GO" id="GO:0000781">
    <property type="term" value="C:chromosome, telomeric region"/>
    <property type="evidence" value="ECO:0007669"/>
    <property type="project" value="TreeGrafter"/>
</dbReference>
<evidence type="ECO:0000256" key="3">
    <source>
        <dbReference type="ARBA" id="ARBA00022705"/>
    </source>
</evidence>
<dbReference type="GO" id="GO:0005662">
    <property type="term" value="C:DNA replication factor A complex"/>
    <property type="evidence" value="ECO:0007669"/>
    <property type="project" value="TreeGrafter"/>
</dbReference>
<dbReference type="GO" id="GO:0006289">
    <property type="term" value="P:nucleotide-excision repair"/>
    <property type="evidence" value="ECO:0007669"/>
    <property type="project" value="TreeGrafter"/>
</dbReference>
<dbReference type="Pfam" id="PF08784">
    <property type="entry name" value="RPA_C"/>
    <property type="match status" value="1"/>
</dbReference>
<dbReference type="PANTHER" id="PTHR13989:SF16">
    <property type="entry name" value="REPLICATION PROTEIN A2"/>
    <property type="match status" value="1"/>
</dbReference>
<comment type="subcellular location">
    <subcellularLocation>
        <location evidence="1">Nucleus</location>
    </subcellularLocation>
</comment>
<evidence type="ECO:0000313" key="10">
    <source>
        <dbReference type="Proteomes" id="UP001255856"/>
    </source>
</evidence>
<dbReference type="Pfam" id="PF01336">
    <property type="entry name" value="tRNA_anti-codon"/>
    <property type="match status" value="1"/>
</dbReference>
<feature type="domain" description="OB" evidence="7">
    <location>
        <begin position="69"/>
        <end position="141"/>
    </location>
</feature>
<dbReference type="Gene3D" id="2.40.50.140">
    <property type="entry name" value="Nucleic acid-binding proteins"/>
    <property type="match status" value="1"/>
</dbReference>